<dbReference type="EMBL" id="BMOQ01000004">
    <property type="protein sequence ID" value="GGN15821.1"/>
    <property type="molecule type" value="Genomic_DNA"/>
</dbReference>
<accession>A0A830GBI2</accession>
<evidence type="ECO:0000313" key="4">
    <source>
        <dbReference type="Proteomes" id="UP000608850"/>
    </source>
</evidence>
<feature type="transmembrane region" description="Helical" evidence="2">
    <location>
        <begin position="53"/>
        <end position="70"/>
    </location>
</feature>
<organism evidence="3 4">
    <name type="scientific">Halarchaeum nitratireducens</name>
    <dbReference type="NCBI Taxonomy" id="489913"/>
    <lineage>
        <taxon>Archaea</taxon>
        <taxon>Methanobacteriati</taxon>
        <taxon>Methanobacteriota</taxon>
        <taxon>Stenosarchaea group</taxon>
        <taxon>Halobacteria</taxon>
        <taxon>Halobacteriales</taxon>
        <taxon>Halobacteriaceae</taxon>
    </lineage>
</organism>
<feature type="region of interest" description="Disordered" evidence="1">
    <location>
        <begin position="19"/>
        <end position="40"/>
    </location>
</feature>
<dbReference type="Proteomes" id="UP000608850">
    <property type="component" value="Unassembled WGS sequence"/>
</dbReference>
<keyword evidence="2" id="KW-0812">Transmembrane</keyword>
<reference evidence="3 4" key="1">
    <citation type="journal article" date="2019" name="Int. J. Syst. Evol. Microbiol.">
        <title>The Global Catalogue of Microorganisms (GCM) 10K type strain sequencing project: providing services to taxonomists for standard genome sequencing and annotation.</title>
        <authorList>
            <consortium name="The Broad Institute Genomics Platform"/>
            <consortium name="The Broad Institute Genome Sequencing Center for Infectious Disease"/>
            <person name="Wu L."/>
            <person name="Ma J."/>
        </authorList>
    </citation>
    <scope>NUCLEOTIDE SEQUENCE [LARGE SCALE GENOMIC DNA]</scope>
    <source>
        <strain evidence="3 4">JCM 16331</strain>
    </source>
</reference>
<gene>
    <name evidence="3" type="ORF">GCM10009021_15330</name>
</gene>
<evidence type="ECO:0000313" key="3">
    <source>
        <dbReference type="EMBL" id="GGN15821.1"/>
    </source>
</evidence>
<keyword evidence="2" id="KW-0472">Membrane</keyword>
<comment type="caution">
    <text evidence="3">The sequence shown here is derived from an EMBL/GenBank/DDBJ whole genome shotgun (WGS) entry which is preliminary data.</text>
</comment>
<evidence type="ECO:0000256" key="1">
    <source>
        <dbReference type="SAM" id="MobiDB-lite"/>
    </source>
</evidence>
<name>A0A830GBI2_9EURY</name>
<proteinExistence type="predicted"/>
<dbReference type="RefSeq" id="WP_188878145.1">
    <property type="nucleotide sequence ID" value="NZ_BMOQ01000004.1"/>
</dbReference>
<dbReference type="AlphaFoldDB" id="A0A830GBI2"/>
<dbReference type="OrthoDB" id="270785at2157"/>
<protein>
    <submittedName>
        <fullName evidence="3">Uncharacterized protein</fullName>
    </submittedName>
</protein>
<keyword evidence="2" id="KW-1133">Transmembrane helix</keyword>
<evidence type="ECO:0000256" key="2">
    <source>
        <dbReference type="SAM" id="Phobius"/>
    </source>
</evidence>
<sequence length="83" mass="8465">MGIIEFHVHDGLSFEAEFGDESSGDVGIAPVDGEETDEVDGAGVGCGRGESKALGLFVVLGFLVVTGLLVKRKLGGAATDTEI</sequence>
<keyword evidence="4" id="KW-1185">Reference proteome</keyword>